<dbReference type="PROSITE" id="PS50096">
    <property type="entry name" value="IQ"/>
    <property type="match status" value="1"/>
</dbReference>
<dbReference type="VEuPathDB" id="FungiDB:H310_12973"/>
<dbReference type="Pfam" id="PF00612">
    <property type="entry name" value="IQ"/>
    <property type="match status" value="1"/>
</dbReference>
<protein>
    <recommendedName>
        <fullName evidence="3">Apple domain-containing protein</fullName>
    </recommendedName>
</protein>
<keyword evidence="5" id="KW-1185">Reference proteome</keyword>
<evidence type="ECO:0000313" key="5">
    <source>
        <dbReference type="Proteomes" id="UP000285060"/>
    </source>
</evidence>
<accession>A0A418B226</accession>
<dbReference type="EMBL" id="QUSY01000166">
    <property type="protein sequence ID" value="RHY32044.1"/>
    <property type="molecule type" value="Genomic_DNA"/>
</dbReference>
<sequence length="1378" mass="149836">MAPTCRRKVDAYRDIKAQAAKSILSVCTRCKGCSWAHGTEQSLLACTLVRLLGLYDLPGATQLAQDGLDRFPQYSMFPLVMAIILQVQCASVEVAMVYLHKAKMLGLLDADLKQARSFFAALAWQPGNAFMCAAFAIYLQSVGLVKRAESFYKQALNANPLDYPLPTYLARRTFCDHIVVNFKRFLCLFKLPPALHVRLTQRVLTLPAVGTKTVRPTGTSTVTISVSRLNHFAVFVPDNGSVCNGLYISDDELSFLLHDASHATATAHGDERPSTHTAIRGRRKAFLGVHQRRRTRGGRSSVAPKEQAMLHEAKTTVRLSTEQVEKMLNQVVLVPAAAAPGSYVLLQRLRDHQTSALIHDEAAVNIQRVYRGHVVRSRRSRVLLFDRIRDDQVYQLQQLLHRRKFVRHERARAATTIQAVRRGYVMPTLDGSHMQSTSAAMALAVVVPPSTTPLFVPSLVPTKFSKRTKSQIPPVLSRQLPKPYQTKLRIDSSMQTRHRFTSSDVTHLPPARPPFDPGQPIYRKQCVRHFNRFSTCKCFLPMVPTPAHVAAHTNSSLAPRCGFQLDHHGGASLQFYVEPIASPTMVRASLSVQALVLLVCCAAMSFGASCGLIESDTDFKGNDLKSVGAPAAQDCCAICSATPNCAGFAFAWSTCYLKSGPLVRISKAGVSAGALETAPSCGTVEANTDFQGNDLTSVPAASAQECCPHCSANPSCTGFAYAWGTCYLKYGALVRISKAGVSAVATSTGVGSCTAIEANTDFQGNDLDTASANSAQECCPICSANPSCTGFSYGWGTCYLKYGPLVRVYKQGVSASVVKPSQCAQLQPNVDYSGNDIECTPSIVTPDACCAKCAANSQCKLFVVSKFGCCIKHTAANRQDNLDPSWNVVAAFRTSSSSPLTVVDASTSPDVRVNKIAFSFVAGAQWFPATQLESTSFLEAMNATISHHVHGSAPEQLTVSIQGGANTIMPFTSVTSVGECAALVAAHGESFFTYLSDNEICLGHQFLSSSAKTLLRQRATLLPTSPVVSVAKTIPVDFALSSSVNGADDRACMAACEASTPAATACAATTRSSTTCTLFGPLLSRSTTTVAGWLTSPFVATVKPNLPVFANPTKVHIYTTAHQDDHELFMANTYHYSIADASTKVVFVYTTAGDDKDALNSWRIARERGTLAASTAWVDNIGKFNSSPKTETVTMLNRKIAKVTVGNMVHYFLRVPEFGQDGQSGFMELMNNVRPVAPADDPSNPYPNRKAFQDVLTAIFNAETNGIKTIQFHAQDPQAEGPDHPMHYASGQLSSDIVNANAKWKTCAPQHYYYDYQRWLWDVNVDRPVVYDLQRYAWLRMSQAIYNTNSSVIFWSIHSENLGRTYIRRSINANAGPC</sequence>
<dbReference type="VEuPathDB" id="FungiDB:H310_12972"/>
<organism evidence="4 5">
    <name type="scientific">Aphanomyces invadans</name>
    <dbReference type="NCBI Taxonomy" id="157072"/>
    <lineage>
        <taxon>Eukaryota</taxon>
        <taxon>Sar</taxon>
        <taxon>Stramenopiles</taxon>
        <taxon>Oomycota</taxon>
        <taxon>Saprolegniomycetes</taxon>
        <taxon>Saprolegniales</taxon>
        <taxon>Verrucalvaceae</taxon>
        <taxon>Aphanomyces</taxon>
    </lineage>
</organism>
<dbReference type="SMART" id="SM00223">
    <property type="entry name" value="APPLE"/>
    <property type="match status" value="3"/>
</dbReference>
<dbReference type="CDD" id="cd01100">
    <property type="entry name" value="APPLE_Factor_XI_like"/>
    <property type="match status" value="3"/>
</dbReference>
<comment type="caution">
    <text evidence="4">The sequence shown here is derived from an EMBL/GenBank/DDBJ whole genome shotgun (WGS) entry which is preliminary data.</text>
</comment>
<name>A0A418B226_9STRA</name>
<dbReference type="Pfam" id="PF14295">
    <property type="entry name" value="PAN_4"/>
    <property type="match status" value="4"/>
</dbReference>
<keyword evidence="2" id="KW-1015">Disulfide bond</keyword>
<gene>
    <name evidence="4" type="ORF">DYB32_002926</name>
</gene>
<reference evidence="4 5" key="1">
    <citation type="submission" date="2018-08" db="EMBL/GenBank/DDBJ databases">
        <title>Aphanomyces genome sequencing and annotation.</title>
        <authorList>
            <person name="Minardi D."/>
            <person name="Oidtmann B."/>
            <person name="Van Der Giezen M."/>
            <person name="Studholme D.J."/>
        </authorList>
    </citation>
    <scope>NUCLEOTIDE SEQUENCE [LARGE SCALE GENOMIC DNA]</scope>
    <source>
        <strain evidence="4 5">NJM0002</strain>
    </source>
</reference>
<dbReference type="InterPro" id="IPR000048">
    <property type="entry name" value="IQ_motif_EF-hand-BS"/>
</dbReference>
<feature type="domain" description="Apple" evidence="3">
    <location>
        <begin position="681"/>
        <end position="753"/>
    </location>
</feature>
<evidence type="ECO:0000256" key="1">
    <source>
        <dbReference type="ARBA" id="ARBA00022737"/>
    </source>
</evidence>
<dbReference type="GO" id="GO:0006508">
    <property type="term" value="P:proteolysis"/>
    <property type="evidence" value="ECO:0007669"/>
    <property type="project" value="InterPro"/>
</dbReference>
<proteinExistence type="predicted"/>
<dbReference type="InterPro" id="IPR000177">
    <property type="entry name" value="Apple"/>
</dbReference>
<feature type="domain" description="Apple" evidence="3">
    <location>
        <begin position="610"/>
        <end position="679"/>
    </location>
</feature>
<evidence type="ECO:0000259" key="3">
    <source>
        <dbReference type="PROSITE" id="PS50948"/>
    </source>
</evidence>
<keyword evidence="1" id="KW-0677">Repeat</keyword>
<evidence type="ECO:0000256" key="2">
    <source>
        <dbReference type="ARBA" id="ARBA00023157"/>
    </source>
</evidence>
<evidence type="ECO:0000313" key="4">
    <source>
        <dbReference type="EMBL" id="RHY32044.1"/>
    </source>
</evidence>
<dbReference type="InterPro" id="IPR003609">
    <property type="entry name" value="Pan_app"/>
</dbReference>
<dbReference type="GO" id="GO:0005576">
    <property type="term" value="C:extracellular region"/>
    <property type="evidence" value="ECO:0007669"/>
    <property type="project" value="InterPro"/>
</dbReference>
<dbReference type="Proteomes" id="UP000285060">
    <property type="component" value="Unassembled WGS sequence"/>
</dbReference>
<dbReference type="PROSITE" id="PS50948">
    <property type="entry name" value="PAN"/>
    <property type="match status" value="2"/>
</dbReference>
<dbReference type="Gene3D" id="3.50.4.10">
    <property type="entry name" value="Hepatocyte Growth Factor"/>
    <property type="match status" value="4"/>
</dbReference>
<dbReference type="VEuPathDB" id="FungiDB:H310_03458"/>